<dbReference type="RefSeq" id="WP_190198446.1">
    <property type="nucleotide sequence ID" value="NZ_BMWE01000008.1"/>
</dbReference>
<proteinExistence type="predicted"/>
<accession>A0ABQ2ZTS6</accession>
<dbReference type="Proteomes" id="UP000653308">
    <property type="component" value="Unassembled WGS sequence"/>
</dbReference>
<comment type="caution">
    <text evidence="1">The sequence shown here is derived from an EMBL/GenBank/DDBJ whole genome shotgun (WGS) entry which is preliminary data.</text>
</comment>
<protein>
    <submittedName>
        <fullName evidence="1">Uncharacterized protein</fullName>
    </submittedName>
</protein>
<name>A0ABQ2ZTS6_9ACTN</name>
<evidence type="ECO:0000313" key="2">
    <source>
        <dbReference type="Proteomes" id="UP000653308"/>
    </source>
</evidence>
<dbReference type="EMBL" id="BMWE01000008">
    <property type="protein sequence ID" value="GGY22407.1"/>
    <property type="molecule type" value="Genomic_DNA"/>
</dbReference>
<gene>
    <name evidence="1" type="ORF">GCM10010384_31570</name>
</gene>
<sequence length="93" mass="9240">MRTGAAARRVAKSLVCQQRPASAVEFATAAARRRADGLTDRGALGRSTLGMLYPSAALAECSQARAPGAVVDPGSAASLAPSGSGTAALVNAR</sequence>
<organism evidence="1 2">
    <name type="scientific">Streptomyces djakartensis</name>
    <dbReference type="NCBI Taxonomy" id="68193"/>
    <lineage>
        <taxon>Bacteria</taxon>
        <taxon>Bacillati</taxon>
        <taxon>Actinomycetota</taxon>
        <taxon>Actinomycetes</taxon>
        <taxon>Kitasatosporales</taxon>
        <taxon>Streptomycetaceae</taxon>
        <taxon>Streptomyces</taxon>
    </lineage>
</organism>
<evidence type="ECO:0000313" key="1">
    <source>
        <dbReference type="EMBL" id="GGY22407.1"/>
    </source>
</evidence>
<keyword evidence="2" id="KW-1185">Reference proteome</keyword>
<reference evidence="2" key="1">
    <citation type="journal article" date="2019" name="Int. J. Syst. Evol. Microbiol.">
        <title>The Global Catalogue of Microorganisms (GCM) 10K type strain sequencing project: providing services to taxonomists for standard genome sequencing and annotation.</title>
        <authorList>
            <consortium name="The Broad Institute Genomics Platform"/>
            <consortium name="The Broad Institute Genome Sequencing Center for Infectious Disease"/>
            <person name="Wu L."/>
            <person name="Ma J."/>
        </authorList>
    </citation>
    <scope>NUCLEOTIDE SEQUENCE [LARGE SCALE GENOMIC DNA]</scope>
    <source>
        <strain evidence="2">JCM 4957</strain>
    </source>
</reference>